<gene>
    <name evidence="10" type="ORF">SAMN05216421_1524</name>
</gene>
<dbReference type="InterPro" id="IPR038244">
    <property type="entry name" value="NRho_sf"/>
</dbReference>
<evidence type="ECO:0000256" key="5">
    <source>
        <dbReference type="ARBA" id="ARBA00022989"/>
    </source>
</evidence>
<evidence type="ECO:0000313" key="10">
    <source>
        <dbReference type="EMBL" id="SDS43891.1"/>
    </source>
</evidence>
<keyword evidence="3 7" id="KW-0812">Transmembrane</keyword>
<reference evidence="11" key="1">
    <citation type="submission" date="2016-10" db="EMBL/GenBank/DDBJ databases">
        <authorList>
            <person name="Varghese N."/>
            <person name="Submissions S."/>
        </authorList>
    </citation>
    <scope>NUCLEOTIDE SEQUENCE [LARGE SCALE GENOMIC DNA]</scope>
    <source>
        <strain evidence="11">NRRL B-51270</strain>
    </source>
</reference>
<feature type="transmembrane region" description="Helical" evidence="7">
    <location>
        <begin position="81"/>
        <end position="100"/>
    </location>
</feature>
<dbReference type="InterPro" id="IPR035952">
    <property type="entry name" value="Rhomboid-like_sf"/>
</dbReference>
<dbReference type="GO" id="GO:0004252">
    <property type="term" value="F:serine-type endopeptidase activity"/>
    <property type="evidence" value="ECO:0007669"/>
    <property type="project" value="InterPro"/>
</dbReference>
<comment type="subcellular location">
    <subcellularLocation>
        <location evidence="1">Membrane</location>
        <topology evidence="1">Multi-pass membrane protein</topology>
    </subcellularLocation>
</comment>
<organism evidence="10 11">
    <name type="scientific">Halopseudomonas xinjiangensis</name>
    <dbReference type="NCBI Taxonomy" id="487184"/>
    <lineage>
        <taxon>Bacteria</taxon>
        <taxon>Pseudomonadati</taxon>
        <taxon>Pseudomonadota</taxon>
        <taxon>Gammaproteobacteria</taxon>
        <taxon>Pseudomonadales</taxon>
        <taxon>Pseudomonadaceae</taxon>
        <taxon>Halopseudomonas</taxon>
    </lineage>
</organism>
<evidence type="ECO:0000259" key="9">
    <source>
        <dbReference type="Pfam" id="PF16733"/>
    </source>
</evidence>
<evidence type="ECO:0000256" key="3">
    <source>
        <dbReference type="ARBA" id="ARBA00022692"/>
    </source>
</evidence>
<evidence type="ECO:0000256" key="2">
    <source>
        <dbReference type="ARBA" id="ARBA00009045"/>
    </source>
</evidence>
<feature type="transmembrane region" description="Helical" evidence="7">
    <location>
        <begin position="166"/>
        <end position="187"/>
    </location>
</feature>
<evidence type="ECO:0000256" key="1">
    <source>
        <dbReference type="ARBA" id="ARBA00004141"/>
    </source>
</evidence>
<feature type="transmembrane region" description="Helical" evidence="7">
    <location>
        <begin position="252"/>
        <end position="271"/>
    </location>
</feature>
<evidence type="ECO:0000259" key="8">
    <source>
        <dbReference type="Pfam" id="PF01694"/>
    </source>
</evidence>
<dbReference type="InterPro" id="IPR022764">
    <property type="entry name" value="Peptidase_S54_rhomboid_dom"/>
</dbReference>
<dbReference type="SUPFAM" id="SSF144091">
    <property type="entry name" value="Rhomboid-like"/>
    <property type="match status" value="1"/>
</dbReference>
<dbReference type="Proteomes" id="UP000243207">
    <property type="component" value="Chromosome I"/>
</dbReference>
<keyword evidence="6 7" id="KW-0472">Membrane</keyword>
<evidence type="ECO:0000256" key="7">
    <source>
        <dbReference type="SAM" id="Phobius"/>
    </source>
</evidence>
<dbReference type="GO" id="GO:0016020">
    <property type="term" value="C:membrane"/>
    <property type="evidence" value="ECO:0007669"/>
    <property type="project" value="UniProtKB-SubCell"/>
</dbReference>
<feature type="domain" description="Rhomboid protease N-terminal" evidence="9">
    <location>
        <begin position="3"/>
        <end position="55"/>
    </location>
</feature>
<dbReference type="PANTHER" id="PTHR43731:SF14">
    <property type="entry name" value="PRESENILIN-ASSOCIATED RHOMBOID-LIKE PROTEIN, MITOCHONDRIAL"/>
    <property type="match status" value="1"/>
</dbReference>
<dbReference type="RefSeq" id="WP_231701562.1">
    <property type="nucleotide sequence ID" value="NZ_LT629736.1"/>
</dbReference>
<feature type="transmembrane region" description="Helical" evidence="7">
    <location>
        <begin position="193"/>
        <end position="213"/>
    </location>
</feature>
<dbReference type="Gene3D" id="1.20.1540.10">
    <property type="entry name" value="Rhomboid-like"/>
    <property type="match status" value="1"/>
</dbReference>
<comment type="similarity">
    <text evidence="2">Belongs to the peptidase S54 family.</text>
</comment>
<dbReference type="Pfam" id="PF16733">
    <property type="entry name" value="NRho"/>
    <property type="match status" value="1"/>
</dbReference>
<evidence type="ECO:0000313" key="11">
    <source>
        <dbReference type="Proteomes" id="UP000243207"/>
    </source>
</evidence>
<feature type="transmembrane region" description="Helical" evidence="7">
    <location>
        <begin position="133"/>
        <end position="154"/>
    </location>
</feature>
<feature type="transmembrane region" description="Helical" evidence="7">
    <location>
        <begin position="225"/>
        <end position="246"/>
    </location>
</feature>
<name>A0A1H1S7J6_9GAMM</name>
<accession>A0A1H1S7J6</accession>
<dbReference type="PANTHER" id="PTHR43731">
    <property type="entry name" value="RHOMBOID PROTEASE"/>
    <property type="match status" value="1"/>
</dbReference>
<feature type="domain" description="Peptidase S54 rhomboid" evidence="8">
    <location>
        <begin position="128"/>
        <end position="267"/>
    </location>
</feature>
<keyword evidence="4" id="KW-0378">Hydrolase</keyword>
<proteinExistence type="inferred from homology"/>
<dbReference type="Pfam" id="PF01694">
    <property type="entry name" value="Rhomboid"/>
    <property type="match status" value="1"/>
</dbReference>
<dbReference type="InterPro" id="IPR031976">
    <property type="entry name" value="NRho"/>
</dbReference>
<evidence type="ECO:0000256" key="6">
    <source>
        <dbReference type="ARBA" id="ARBA00023136"/>
    </source>
</evidence>
<dbReference type="AlphaFoldDB" id="A0A1H1S7J6"/>
<evidence type="ECO:0000256" key="4">
    <source>
        <dbReference type="ARBA" id="ARBA00022801"/>
    </source>
</evidence>
<keyword evidence="11" id="KW-1185">Reference proteome</keyword>
<dbReference type="EMBL" id="LT629736">
    <property type="protein sequence ID" value="SDS43891.1"/>
    <property type="molecule type" value="Genomic_DNA"/>
</dbReference>
<keyword evidence="5 7" id="KW-1133">Transmembrane helix</keyword>
<protein>
    <submittedName>
        <fullName evidence="10">GlpG protein</fullName>
    </submittedName>
</protein>
<sequence length="275" mass="29944">MYRAMQCPLDEDLRKLTRFLRQRGLVHRITEEGGRQVVWTVDEADAQVVKAIYEQGVPEAVEPAKPARTLTPTSPAMLRRVPLTLAVLVITGLVALWTGLGTRADAIIHLTFTPLAPTGYLAANIDFGQWWRLISPIFLHFGMLHLAFNGLWFWELGRRIELYSGSLWLLGLTILFGLTSNLAQWLVSPDVVFGGLSGVLYGLLGYCWIYQMLAPNVFFALPKGVVILMLVWLALGVSGLITLAGLGAIANAAHIGGLISGCIAGGIAGALQRAR</sequence>
<dbReference type="InterPro" id="IPR050925">
    <property type="entry name" value="Rhomboid_protease_S54"/>
</dbReference>
<dbReference type="STRING" id="487184.SAMN05216421_1524"/>
<dbReference type="Gene3D" id="3.30.70.2080">
    <property type="match status" value="1"/>
</dbReference>